<dbReference type="RefSeq" id="WP_090155929.1">
    <property type="nucleotide sequence ID" value="NZ_FNAN01000017.1"/>
</dbReference>
<organism evidence="1 2">
    <name type="scientific">Dyadobacter soli</name>
    <dbReference type="NCBI Taxonomy" id="659014"/>
    <lineage>
        <taxon>Bacteria</taxon>
        <taxon>Pseudomonadati</taxon>
        <taxon>Bacteroidota</taxon>
        <taxon>Cytophagia</taxon>
        <taxon>Cytophagales</taxon>
        <taxon>Spirosomataceae</taxon>
        <taxon>Dyadobacter</taxon>
    </lineage>
</organism>
<gene>
    <name evidence="1" type="ORF">SAMN04487996_117118</name>
</gene>
<dbReference type="OrthoDB" id="1404948at2"/>
<name>A0A1G7T957_9BACT</name>
<sequence>MEVSDIINAITTLFNFPVLEETEDQVTFQTISDKTAILDKNDLRAILTEAEPLVSLQGIELMGPTTYEVLVRLENRYVGPSDIHQVDTVNKIEYRISKPTTPYLVHFLYYLDKQNTPRILRRTMMAHKLRRIYSSSGQLSIFSENILDLMKEILPQFDTIQIKSDSPKKQSEFEQLVYSLLFNLGYNLDYTILPLRFMEEFTQSYRIGRLRRSKISEVEAPKRVYTNELILHYQKGISSESLDHQFLSFYHVLEHFFEKIYTDDIINSVKTELTKPSFSYKRTKDINSLVSIIQTRLKYKNDEFSLNELEALELTLKNFITDISSLSDQLNEISATLIDYFKRNEVPFSKGNRVNFESENLNEIFKNLSKRIYLTRNAIVHSKETEKIKYTPFRDDKDLTTEIYLLRLIAEMVIIADSKEL</sequence>
<protein>
    <submittedName>
        <fullName evidence="1">Uncharacterized protein</fullName>
    </submittedName>
</protein>
<proteinExistence type="predicted"/>
<dbReference type="EMBL" id="FNAN01000017">
    <property type="protein sequence ID" value="SDG31159.1"/>
    <property type="molecule type" value="Genomic_DNA"/>
</dbReference>
<dbReference type="Proteomes" id="UP000198748">
    <property type="component" value="Unassembled WGS sequence"/>
</dbReference>
<keyword evidence="2" id="KW-1185">Reference proteome</keyword>
<dbReference type="AlphaFoldDB" id="A0A1G7T957"/>
<evidence type="ECO:0000313" key="1">
    <source>
        <dbReference type="EMBL" id="SDG31159.1"/>
    </source>
</evidence>
<accession>A0A1G7T957</accession>
<evidence type="ECO:0000313" key="2">
    <source>
        <dbReference type="Proteomes" id="UP000198748"/>
    </source>
</evidence>
<reference evidence="2" key="1">
    <citation type="submission" date="2016-10" db="EMBL/GenBank/DDBJ databases">
        <authorList>
            <person name="Varghese N."/>
            <person name="Submissions S."/>
        </authorList>
    </citation>
    <scope>NUCLEOTIDE SEQUENCE [LARGE SCALE GENOMIC DNA]</scope>
    <source>
        <strain evidence="2">DSM 25329</strain>
    </source>
</reference>